<feature type="domain" description="Glyoxalase-like" evidence="1">
    <location>
        <begin position="12"/>
        <end position="205"/>
    </location>
</feature>
<dbReference type="InterPro" id="IPR029068">
    <property type="entry name" value="Glyas_Bleomycin-R_OHBP_Dase"/>
</dbReference>
<comment type="caution">
    <text evidence="2">The sequence shown here is derived from an EMBL/GenBank/DDBJ whole genome shotgun (WGS) entry which is preliminary data.</text>
</comment>
<evidence type="ECO:0000259" key="1">
    <source>
        <dbReference type="Pfam" id="PF13468"/>
    </source>
</evidence>
<organism evidence="2 3">
    <name type="scientific">Shouchella clausii</name>
    <name type="common">Alkalihalobacillus clausii</name>
    <dbReference type="NCBI Taxonomy" id="79880"/>
    <lineage>
        <taxon>Bacteria</taxon>
        <taxon>Bacillati</taxon>
        <taxon>Bacillota</taxon>
        <taxon>Bacilli</taxon>
        <taxon>Bacillales</taxon>
        <taxon>Bacillaceae</taxon>
        <taxon>Shouchella</taxon>
    </lineage>
</organism>
<gene>
    <name evidence="2" type="ORF">CHH72_11630</name>
</gene>
<dbReference type="Proteomes" id="UP000216207">
    <property type="component" value="Unassembled WGS sequence"/>
</dbReference>
<accession>A0A268P115</accession>
<evidence type="ECO:0000313" key="2">
    <source>
        <dbReference type="EMBL" id="PAE89015.1"/>
    </source>
</evidence>
<dbReference type="InterPro" id="IPR025870">
    <property type="entry name" value="Glyoxalase-like_dom"/>
</dbReference>
<protein>
    <recommendedName>
        <fullName evidence="1">Glyoxalase-like domain-containing protein</fullName>
    </recommendedName>
</protein>
<dbReference type="EMBL" id="NPCC01000012">
    <property type="protein sequence ID" value="PAE89015.1"/>
    <property type="molecule type" value="Genomic_DNA"/>
</dbReference>
<name>A0A268P115_SHOCL</name>
<dbReference type="PANTHER" id="PTHR40265">
    <property type="entry name" value="BLL2707 PROTEIN"/>
    <property type="match status" value="1"/>
</dbReference>
<dbReference type="Pfam" id="PF13468">
    <property type="entry name" value="Glyoxalase_3"/>
    <property type="match status" value="1"/>
</dbReference>
<reference evidence="2 3" key="1">
    <citation type="submission" date="2017-07" db="EMBL/GenBank/DDBJ databases">
        <title>Isolation and whole genome analysis of endospore-forming bacteria from heroin.</title>
        <authorList>
            <person name="Kalinowski J."/>
            <person name="Ahrens B."/>
            <person name="Al-Dilaimi A."/>
            <person name="Winkler A."/>
            <person name="Wibberg D."/>
            <person name="Schleenbecker U."/>
            <person name="Ruckert C."/>
            <person name="Wolfel R."/>
            <person name="Grass G."/>
        </authorList>
    </citation>
    <scope>NUCLEOTIDE SEQUENCE [LARGE SCALE GENOMIC DNA]</scope>
    <source>
        <strain evidence="2 3">7539</strain>
    </source>
</reference>
<dbReference type="AlphaFoldDB" id="A0A268P115"/>
<dbReference type="SUPFAM" id="SSF54593">
    <property type="entry name" value="Glyoxalase/Bleomycin resistance protein/Dihydroxybiphenyl dioxygenase"/>
    <property type="match status" value="1"/>
</dbReference>
<proteinExistence type="predicted"/>
<sequence>MNRGVKEMALAFDHVIHYVNDAHTLKDRFINKGFHTVYGGRHEKRGSYNTLLHFGMEYIEFLSIDDRALFDKVGAQDVAYSPFSSIVRDEFTEGFAKICLRTRDLNKLAQTFKQKGLNVNGPVPLSRKRPDGKLLEWSLLFVGEEGSDLPLPFFIDWHETDQERLNELKEAQVVAPHSAGQWKIDSFLMAVHDAKQTAFKWAEWFDLEHKGSIYDPRLNADIYTLQLPGGNLKFAQPKGQGPVNEFLEQRGERPFQLMLTGSGQTELFTIHGGHYVFNGGETHA</sequence>
<evidence type="ECO:0000313" key="3">
    <source>
        <dbReference type="Proteomes" id="UP000216207"/>
    </source>
</evidence>
<dbReference type="PANTHER" id="PTHR40265:SF1">
    <property type="entry name" value="GLYOXALASE-LIKE DOMAIN-CONTAINING PROTEIN"/>
    <property type="match status" value="1"/>
</dbReference>
<dbReference type="Gene3D" id="3.10.180.10">
    <property type="entry name" value="2,3-Dihydroxybiphenyl 1,2-Dioxygenase, domain 1"/>
    <property type="match status" value="1"/>
</dbReference>